<organism evidence="3 4">
    <name type="scientific">Trypanosoma theileri</name>
    <dbReference type="NCBI Taxonomy" id="67003"/>
    <lineage>
        <taxon>Eukaryota</taxon>
        <taxon>Discoba</taxon>
        <taxon>Euglenozoa</taxon>
        <taxon>Kinetoplastea</taxon>
        <taxon>Metakinetoplastina</taxon>
        <taxon>Trypanosomatida</taxon>
        <taxon>Trypanosomatidae</taxon>
        <taxon>Trypanosoma</taxon>
    </lineage>
</organism>
<dbReference type="PANTHER" id="PTHR21574">
    <property type="entry name" value="CENTROSOMAL PROTEIN OF 120 KDA"/>
    <property type="match status" value="1"/>
</dbReference>
<dbReference type="GeneID" id="39986713"/>
<dbReference type="OrthoDB" id="332250at2759"/>
<accession>A0A1X0NUG8</accession>
<evidence type="ECO:0000313" key="4">
    <source>
        <dbReference type="Proteomes" id="UP000192257"/>
    </source>
</evidence>
<feature type="compositionally biased region" description="Polar residues" evidence="2">
    <location>
        <begin position="1"/>
        <end position="21"/>
    </location>
</feature>
<dbReference type="Proteomes" id="UP000192257">
    <property type="component" value="Unassembled WGS sequence"/>
</dbReference>
<keyword evidence="4" id="KW-1185">Reference proteome</keyword>
<dbReference type="PANTHER" id="PTHR21574:SF0">
    <property type="entry name" value="CENTROSOMAL PROTEIN OF 120 KDA"/>
    <property type="match status" value="1"/>
</dbReference>
<evidence type="ECO:0000256" key="1">
    <source>
        <dbReference type="SAM" id="Coils"/>
    </source>
</evidence>
<dbReference type="GO" id="GO:0010564">
    <property type="term" value="P:regulation of cell cycle process"/>
    <property type="evidence" value="ECO:0007669"/>
    <property type="project" value="TreeGrafter"/>
</dbReference>
<dbReference type="VEuPathDB" id="TriTrypDB:TM35_000202480"/>
<dbReference type="GO" id="GO:0005815">
    <property type="term" value="C:microtubule organizing center"/>
    <property type="evidence" value="ECO:0007669"/>
    <property type="project" value="TreeGrafter"/>
</dbReference>
<sequence>MMSESSVLGSVTGDKSSSSAVVYTPPNSVAVSPSVSPAPAPVPVPVAVPIPASAPVAKAITPPTTTRAAAVSSAADAVASAPAPSNHREKQGTEAAVAASVRGTVEYRAAWDVELWKAVQAARLQRQLEEQKKKALAALAKFVKTKEQHAVANCEIKERDLVRREQRVAEEEKQIERRKWRLTEMEKDLRQLRQQLADARRRAEEDAMVEVQRAKEDAAHTVALQQQRVQAAEAQTQRAEERLQQAQRDYLALSEEFHRFRTRGLTAPPESITSVESRLRAEFAVEQQALQDRLERRHKENEHQLLQRCRELEEENKRLTALATKRREQLRRTTDDLAHLKLVNGALEEQLQRLGTTATSAAGATAAEDSNAASGGKKKRTAELKEGNVVQQAQSVHVSSLVKEIERLRRERRTIVEDSAGALDEDSDVVRCLDARISDMVRELHAHNQEMQQVVG</sequence>
<feature type="region of interest" description="Disordered" evidence="2">
    <location>
        <begin position="1"/>
        <end position="44"/>
    </location>
</feature>
<proteinExistence type="predicted"/>
<feature type="coiled-coil region" evidence="1">
    <location>
        <begin position="121"/>
        <end position="256"/>
    </location>
</feature>
<protein>
    <submittedName>
        <fullName evidence="3">Uncharacterized protein</fullName>
    </submittedName>
</protein>
<dbReference type="InterPro" id="IPR039893">
    <property type="entry name" value="CEP120-like"/>
</dbReference>
<name>A0A1X0NUG8_9TRYP</name>
<dbReference type="STRING" id="67003.A0A1X0NUG8"/>
<gene>
    <name evidence="3" type="ORF">TM35_000202480</name>
</gene>
<dbReference type="RefSeq" id="XP_028881905.1">
    <property type="nucleotide sequence ID" value="XM_029026933.1"/>
</dbReference>
<dbReference type="AlphaFoldDB" id="A0A1X0NUG8"/>
<evidence type="ECO:0000256" key="2">
    <source>
        <dbReference type="SAM" id="MobiDB-lite"/>
    </source>
</evidence>
<feature type="compositionally biased region" description="Low complexity" evidence="2">
    <location>
        <begin position="361"/>
        <end position="375"/>
    </location>
</feature>
<feature type="compositionally biased region" description="Low complexity" evidence="2">
    <location>
        <begin position="25"/>
        <end position="35"/>
    </location>
</feature>
<reference evidence="3 4" key="1">
    <citation type="submission" date="2017-03" db="EMBL/GenBank/DDBJ databases">
        <title>An alternative strategy for trypanosome survival in the mammalian bloodstream revealed through genome and transcriptome analysis of the ubiquitous bovine parasite Trypanosoma (Megatrypanum) theileri.</title>
        <authorList>
            <person name="Kelly S."/>
            <person name="Ivens A."/>
            <person name="Mott A."/>
            <person name="O'Neill E."/>
            <person name="Emms D."/>
            <person name="Macleod O."/>
            <person name="Voorheis P."/>
            <person name="Matthews J."/>
            <person name="Matthews K."/>
            <person name="Carrington M."/>
        </authorList>
    </citation>
    <scope>NUCLEOTIDE SEQUENCE [LARGE SCALE GENOMIC DNA]</scope>
    <source>
        <strain evidence="3">Edinburgh</strain>
    </source>
</reference>
<feature type="region of interest" description="Disordered" evidence="2">
    <location>
        <begin position="361"/>
        <end position="386"/>
    </location>
</feature>
<evidence type="ECO:0000313" key="3">
    <source>
        <dbReference type="EMBL" id="ORC87839.1"/>
    </source>
</evidence>
<feature type="coiled-coil region" evidence="1">
    <location>
        <begin position="295"/>
        <end position="332"/>
    </location>
</feature>
<dbReference type="EMBL" id="NBCO01000020">
    <property type="protein sequence ID" value="ORC87839.1"/>
    <property type="molecule type" value="Genomic_DNA"/>
</dbReference>
<keyword evidence="1" id="KW-0175">Coiled coil</keyword>
<comment type="caution">
    <text evidence="3">The sequence shown here is derived from an EMBL/GenBank/DDBJ whole genome shotgun (WGS) entry which is preliminary data.</text>
</comment>